<accession>A0A6B8RTY5</accession>
<evidence type="ECO:0000313" key="1">
    <source>
        <dbReference type="EMBL" id="QGQ99339.1"/>
    </source>
</evidence>
<dbReference type="RefSeq" id="WP_155704486.1">
    <property type="nucleotide sequence ID" value="NZ_CP034235.1"/>
</dbReference>
<name>A0A6B8RTY5_9BACL</name>
<sequence length="126" mass="14821">MIQKAKNLFEEYQTLSQEFNDKITNLYSDSAEIKFTVVQSGNQKIMSYSGKEFKELIIIAMPIAKDKNDLDIYSDINYAMEENNRVKITANRYSSLYKYNSPYTTIIGPNESGEWLIWEENFEMQR</sequence>
<dbReference type="EMBL" id="CP034235">
    <property type="protein sequence ID" value="QGQ99339.1"/>
    <property type="molecule type" value="Genomic_DNA"/>
</dbReference>
<dbReference type="Proteomes" id="UP000426246">
    <property type="component" value="Chromosome"/>
</dbReference>
<gene>
    <name evidence="1" type="ORF">EHS13_32995</name>
</gene>
<organism evidence="1 2">
    <name type="scientific">Paenibacillus psychroresistens</name>
    <dbReference type="NCBI Taxonomy" id="1778678"/>
    <lineage>
        <taxon>Bacteria</taxon>
        <taxon>Bacillati</taxon>
        <taxon>Bacillota</taxon>
        <taxon>Bacilli</taxon>
        <taxon>Bacillales</taxon>
        <taxon>Paenibacillaceae</taxon>
        <taxon>Paenibacillus</taxon>
    </lineage>
</organism>
<protein>
    <submittedName>
        <fullName evidence="1">Uncharacterized protein</fullName>
    </submittedName>
</protein>
<dbReference type="OrthoDB" id="9181287at2"/>
<reference evidence="2" key="1">
    <citation type="submission" date="2018-11" db="EMBL/GenBank/DDBJ databases">
        <title>Complete genome sequence of Paenibacillus sp. ML311-T8.</title>
        <authorList>
            <person name="Nam Y.-D."/>
            <person name="Kang J."/>
            <person name="Chung W.-H."/>
            <person name="Park Y.S."/>
        </authorList>
    </citation>
    <scope>NUCLEOTIDE SEQUENCE [LARGE SCALE GENOMIC DNA]</scope>
    <source>
        <strain evidence="2">ML311-T8</strain>
    </source>
</reference>
<proteinExistence type="predicted"/>
<dbReference type="KEGG" id="ppsc:EHS13_32995"/>
<evidence type="ECO:0000313" key="2">
    <source>
        <dbReference type="Proteomes" id="UP000426246"/>
    </source>
</evidence>
<dbReference type="AlphaFoldDB" id="A0A6B8RTY5"/>
<keyword evidence="2" id="KW-1185">Reference proteome</keyword>